<dbReference type="InterPro" id="IPR001179">
    <property type="entry name" value="PPIase_FKBP_dom"/>
</dbReference>
<feature type="compositionally biased region" description="Basic residues" evidence="6">
    <location>
        <begin position="284"/>
        <end position="294"/>
    </location>
</feature>
<keyword evidence="9" id="KW-1185">Reference proteome</keyword>
<dbReference type="GO" id="GO:0003755">
    <property type="term" value="F:peptidyl-prolyl cis-trans isomerase activity"/>
    <property type="evidence" value="ECO:0007669"/>
    <property type="project" value="UniProtKB-KW"/>
</dbReference>
<dbReference type="STRING" id="39946.B8BE01"/>
<gene>
    <name evidence="8" type="ORF">OsI_30760</name>
</gene>
<comment type="catalytic activity">
    <reaction evidence="1 5">
        <text>[protein]-peptidylproline (omega=180) = [protein]-peptidylproline (omega=0)</text>
        <dbReference type="Rhea" id="RHEA:16237"/>
        <dbReference type="Rhea" id="RHEA-COMP:10747"/>
        <dbReference type="Rhea" id="RHEA-COMP:10748"/>
        <dbReference type="ChEBI" id="CHEBI:83833"/>
        <dbReference type="ChEBI" id="CHEBI:83834"/>
        <dbReference type="EC" id="5.2.1.8"/>
    </reaction>
</comment>
<evidence type="ECO:0000256" key="4">
    <source>
        <dbReference type="ARBA" id="ARBA00023235"/>
    </source>
</evidence>
<proteinExistence type="predicted"/>
<dbReference type="AlphaFoldDB" id="B8BE01"/>
<reference evidence="8 9" key="1">
    <citation type="journal article" date="2005" name="PLoS Biol.">
        <title>The genomes of Oryza sativa: a history of duplications.</title>
        <authorList>
            <person name="Yu J."/>
            <person name="Wang J."/>
            <person name="Lin W."/>
            <person name="Li S."/>
            <person name="Li H."/>
            <person name="Zhou J."/>
            <person name="Ni P."/>
            <person name="Dong W."/>
            <person name="Hu S."/>
            <person name="Zeng C."/>
            <person name="Zhang J."/>
            <person name="Zhang Y."/>
            <person name="Li R."/>
            <person name="Xu Z."/>
            <person name="Li S."/>
            <person name="Li X."/>
            <person name="Zheng H."/>
            <person name="Cong L."/>
            <person name="Lin L."/>
            <person name="Yin J."/>
            <person name="Geng J."/>
            <person name="Li G."/>
            <person name="Shi J."/>
            <person name="Liu J."/>
            <person name="Lv H."/>
            <person name="Li J."/>
            <person name="Wang J."/>
            <person name="Deng Y."/>
            <person name="Ran L."/>
            <person name="Shi X."/>
            <person name="Wang X."/>
            <person name="Wu Q."/>
            <person name="Li C."/>
            <person name="Ren X."/>
            <person name="Wang J."/>
            <person name="Wang X."/>
            <person name="Li D."/>
            <person name="Liu D."/>
            <person name="Zhang X."/>
            <person name="Ji Z."/>
            <person name="Zhao W."/>
            <person name="Sun Y."/>
            <person name="Zhang Z."/>
            <person name="Bao J."/>
            <person name="Han Y."/>
            <person name="Dong L."/>
            <person name="Ji J."/>
            <person name="Chen P."/>
            <person name="Wu S."/>
            <person name="Liu J."/>
            <person name="Xiao Y."/>
            <person name="Bu D."/>
            <person name="Tan J."/>
            <person name="Yang L."/>
            <person name="Ye C."/>
            <person name="Zhang J."/>
            <person name="Xu J."/>
            <person name="Zhou Y."/>
            <person name="Yu Y."/>
            <person name="Zhang B."/>
            <person name="Zhuang S."/>
            <person name="Wei H."/>
            <person name="Liu B."/>
            <person name="Lei M."/>
            <person name="Yu H."/>
            <person name="Li Y."/>
            <person name="Xu H."/>
            <person name="Wei S."/>
            <person name="He X."/>
            <person name="Fang L."/>
            <person name="Zhang Z."/>
            <person name="Zhang Y."/>
            <person name="Huang X."/>
            <person name="Su Z."/>
            <person name="Tong W."/>
            <person name="Li J."/>
            <person name="Tong Z."/>
            <person name="Li S."/>
            <person name="Ye J."/>
            <person name="Wang L."/>
            <person name="Fang L."/>
            <person name="Lei T."/>
            <person name="Chen C."/>
            <person name="Chen H."/>
            <person name="Xu Z."/>
            <person name="Li H."/>
            <person name="Huang H."/>
            <person name="Zhang F."/>
            <person name="Xu H."/>
            <person name="Li N."/>
            <person name="Zhao C."/>
            <person name="Li S."/>
            <person name="Dong L."/>
            <person name="Huang Y."/>
            <person name="Li L."/>
            <person name="Xi Y."/>
            <person name="Qi Q."/>
            <person name="Li W."/>
            <person name="Zhang B."/>
            <person name="Hu W."/>
            <person name="Zhang Y."/>
            <person name="Tian X."/>
            <person name="Jiao Y."/>
            <person name="Liang X."/>
            <person name="Jin J."/>
            <person name="Gao L."/>
            <person name="Zheng W."/>
            <person name="Hao B."/>
            <person name="Liu S."/>
            <person name="Wang W."/>
            <person name="Yuan L."/>
            <person name="Cao M."/>
            <person name="McDermott J."/>
            <person name="Samudrala R."/>
            <person name="Wang J."/>
            <person name="Wong G.K."/>
            <person name="Yang H."/>
        </authorList>
    </citation>
    <scope>NUCLEOTIDE SEQUENCE [LARGE SCALE GENOMIC DNA]</scope>
    <source>
        <strain evidence="9">cv. 93-11</strain>
    </source>
</reference>
<sequence>MAFWGVEVKAGKPYTHRHDPSHGRLRICQATLGSCDSATRTIVQCNVGSKTPIILCSLNPKLAEMCHLEVELEEDDEVVFSVLGQSSIHLSGYYIRSSGRSNAGDDESESYGEDVGESDTDEEFNASDDSYESDFIDDGDVEVSEDKSRSDSVDDGDACSTPDHHKKKDKVQKRRRLKKKHPADSSDDNNDDSSHRPVVRRKAYSMFDSCSEDEDNMSVPVSLAKKENTKDVDETKYPNGELNDDTTKKSNGAKKRKGDAISQDHAPLMDLTNADEPLVSKEGRTKKKSKKKGGKQLEVGDGKHSNKIRTLEDGLIVEDLSTGNLDAEMASNGSKVSIKYVGTLQDGKIVESNVGEKPYKFKLGAGKVIRGWDVGICGMRVGDKRKLTVPPAMCYGSKAIGEVPKNSSIIYEIELVKAMKHFVRLSPSVSTGLGTSMTLC</sequence>
<feature type="compositionally biased region" description="Basic and acidic residues" evidence="6">
    <location>
        <begin position="224"/>
        <end position="236"/>
    </location>
</feature>
<dbReference type="Proteomes" id="UP000007015">
    <property type="component" value="Chromosome 9"/>
</dbReference>
<dbReference type="OMA" id="LGVDDGM"/>
<evidence type="ECO:0000256" key="2">
    <source>
        <dbReference type="ARBA" id="ARBA00013194"/>
    </source>
</evidence>
<dbReference type="Pfam" id="PF00254">
    <property type="entry name" value="FKBP_C"/>
    <property type="match status" value="1"/>
</dbReference>
<evidence type="ECO:0000313" key="8">
    <source>
        <dbReference type="EMBL" id="EEC84287.1"/>
    </source>
</evidence>
<dbReference type="InterPro" id="IPR041232">
    <property type="entry name" value="NPL"/>
</dbReference>
<evidence type="ECO:0000256" key="3">
    <source>
        <dbReference type="ARBA" id="ARBA00023110"/>
    </source>
</evidence>
<keyword evidence="3 5" id="KW-0697">Rotamase</keyword>
<organism evidence="8 9">
    <name type="scientific">Oryza sativa subsp. indica</name>
    <name type="common">Rice</name>
    <dbReference type="NCBI Taxonomy" id="39946"/>
    <lineage>
        <taxon>Eukaryota</taxon>
        <taxon>Viridiplantae</taxon>
        <taxon>Streptophyta</taxon>
        <taxon>Embryophyta</taxon>
        <taxon>Tracheophyta</taxon>
        <taxon>Spermatophyta</taxon>
        <taxon>Magnoliopsida</taxon>
        <taxon>Liliopsida</taxon>
        <taxon>Poales</taxon>
        <taxon>Poaceae</taxon>
        <taxon>BOP clade</taxon>
        <taxon>Oryzoideae</taxon>
        <taxon>Oryzeae</taxon>
        <taxon>Oryzinae</taxon>
        <taxon>Oryza</taxon>
        <taxon>Oryza sativa</taxon>
    </lineage>
</organism>
<feature type="compositionally biased region" description="Acidic residues" evidence="6">
    <location>
        <begin position="104"/>
        <end position="143"/>
    </location>
</feature>
<keyword evidence="4 5" id="KW-0413">Isomerase</keyword>
<dbReference type="PANTHER" id="PTHR43811:SF48">
    <property type="entry name" value="PEPTIDYL-PROLYL CIS-TRANS ISOMERASE FKBP43"/>
    <property type="match status" value="1"/>
</dbReference>
<dbReference type="SUPFAM" id="SSF54534">
    <property type="entry name" value="FKBP-like"/>
    <property type="match status" value="1"/>
</dbReference>
<feature type="region of interest" description="Disordered" evidence="6">
    <location>
        <begin position="96"/>
        <end position="304"/>
    </location>
</feature>
<dbReference type="EMBL" id="CM000134">
    <property type="protein sequence ID" value="EEC84287.1"/>
    <property type="molecule type" value="Genomic_DNA"/>
</dbReference>
<evidence type="ECO:0000256" key="5">
    <source>
        <dbReference type="PROSITE-ProRule" id="PRU00277"/>
    </source>
</evidence>
<dbReference type="EC" id="5.2.1.8" evidence="2 5"/>
<dbReference type="Pfam" id="PF17800">
    <property type="entry name" value="NPL"/>
    <property type="match status" value="1"/>
</dbReference>
<evidence type="ECO:0000259" key="7">
    <source>
        <dbReference type="PROSITE" id="PS50059"/>
    </source>
</evidence>
<dbReference type="PROSITE" id="PS50059">
    <property type="entry name" value="FKBP_PPIASE"/>
    <property type="match status" value="1"/>
</dbReference>
<name>B8BE01_ORYSI</name>
<dbReference type="InterPro" id="IPR046357">
    <property type="entry name" value="PPIase_dom_sf"/>
</dbReference>
<dbReference type="PANTHER" id="PTHR43811">
    <property type="entry name" value="FKBP-TYPE PEPTIDYL-PROLYL CIS-TRANS ISOMERASE FKPA"/>
    <property type="match status" value="1"/>
</dbReference>
<dbReference type="HOGENOM" id="CLU_022297_1_1_1"/>
<dbReference type="Gramene" id="BGIOSGA030461-TA">
    <property type="protein sequence ID" value="BGIOSGA030461-PA"/>
    <property type="gene ID" value="BGIOSGA030461"/>
</dbReference>
<evidence type="ECO:0000256" key="6">
    <source>
        <dbReference type="SAM" id="MobiDB-lite"/>
    </source>
</evidence>
<accession>B8BE01</accession>
<feature type="domain" description="PPIase FKBP-type" evidence="7">
    <location>
        <begin position="333"/>
        <end position="419"/>
    </location>
</feature>
<evidence type="ECO:0000256" key="1">
    <source>
        <dbReference type="ARBA" id="ARBA00000971"/>
    </source>
</evidence>
<dbReference type="Gene3D" id="2.60.120.340">
    <property type="entry name" value="Nucleoplasmin core domain"/>
    <property type="match status" value="1"/>
</dbReference>
<evidence type="ECO:0000313" key="9">
    <source>
        <dbReference type="Proteomes" id="UP000007015"/>
    </source>
</evidence>
<protein>
    <recommendedName>
        <fullName evidence="2 5">peptidylprolyl isomerase</fullName>
        <ecNumber evidence="2 5">5.2.1.8</ecNumber>
    </recommendedName>
</protein>
<dbReference type="Gene3D" id="3.10.50.40">
    <property type="match status" value="1"/>
</dbReference>
<feature type="compositionally biased region" description="Basic residues" evidence="6">
    <location>
        <begin position="164"/>
        <end position="181"/>
    </location>
</feature>